<sequence length="130" mass="14425">MASQNWTLTPSGYCYPDDDPEDGFHLPLKTTPTSPVPVRVVSFLSALTQQQVSVWDSQTPDTTDLVSKLDETRISQAFLTAVTSTGQWGWLHVPVDHESGRVGFSTIWVLPANKEQAFEWFVADVVASKE</sequence>
<comment type="caution">
    <text evidence="1">The sequence shown here is derived from an EMBL/GenBank/DDBJ whole genome shotgun (WGS) entry which is preliminary data.</text>
</comment>
<dbReference type="Proteomes" id="UP000785653">
    <property type="component" value="Unassembled WGS sequence"/>
</dbReference>
<feature type="non-terminal residue" evidence="1">
    <location>
        <position position="130"/>
    </location>
</feature>
<dbReference type="AlphaFoldDB" id="A0A930LUF7"/>
<proteinExistence type="predicted"/>
<name>A0A930LUF7_9MICC</name>
<protein>
    <submittedName>
        <fullName evidence="1">Uncharacterized protein</fullName>
    </submittedName>
</protein>
<evidence type="ECO:0000313" key="2">
    <source>
        <dbReference type="Proteomes" id="UP000785653"/>
    </source>
</evidence>
<evidence type="ECO:0000313" key="1">
    <source>
        <dbReference type="EMBL" id="MBF1673593.1"/>
    </source>
</evidence>
<reference evidence="1" key="1">
    <citation type="submission" date="2020-04" db="EMBL/GenBank/DDBJ databases">
        <title>Deep metagenomics examines the oral microbiome during advanced dental caries in children, revealing novel taxa and co-occurrences with host molecules.</title>
        <authorList>
            <person name="Baker J.L."/>
            <person name="Morton J.T."/>
            <person name="Dinis M."/>
            <person name="Alvarez R."/>
            <person name="Tran N.C."/>
            <person name="Knight R."/>
            <person name="Edlund A."/>
        </authorList>
    </citation>
    <scope>NUCLEOTIDE SEQUENCE</scope>
    <source>
        <strain evidence="1">JCVI_47_bin.3</strain>
    </source>
</reference>
<accession>A0A930LUF7</accession>
<dbReference type="EMBL" id="JABZXS010000062">
    <property type="protein sequence ID" value="MBF1673593.1"/>
    <property type="molecule type" value="Genomic_DNA"/>
</dbReference>
<gene>
    <name evidence="1" type="ORF">HXO65_05230</name>
</gene>
<organism evidence="1 2">
    <name type="scientific">Rothia mucilaginosa</name>
    <dbReference type="NCBI Taxonomy" id="43675"/>
    <lineage>
        <taxon>Bacteria</taxon>
        <taxon>Bacillati</taxon>
        <taxon>Actinomycetota</taxon>
        <taxon>Actinomycetes</taxon>
        <taxon>Micrococcales</taxon>
        <taxon>Micrococcaceae</taxon>
        <taxon>Rothia</taxon>
    </lineage>
</organism>